<sequence>MEYSFRTASVKILPSTFGIIDIQKILQVPFLPLNKSGGFRLLSSSDERKFLFQYLHEVPITYGEFNGDYTLKTETRVKEITFEIDIKSKRMIVFSNKAQSDFFVRKFMSQFGYLISSFELDFTNLIDKLTTSEIITHSEQVVINGFIFKDIIVGKYIAEIKDLEILQQIVSEYGPKVDKIKLSIIYDDTDSIISIDRNGSFLFNCFREDNINILNYFIDTALTGRL</sequence>
<evidence type="ECO:0000313" key="2">
    <source>
        <dbReference type="Proteomes" id="UP000199259"/>
    </source>
</evidence>
<gene>
    <name evidence="1" type="ORF">SAMN04488589_1187</name>
</gene>
<dbReference type="RefSeq" id="WP_091709539.1">
    <property type="nucleotide sequence ID" value="NZ_FNCA01000003.1"/>
</dbReference>
<proteinExistence type="predicted"/>
<dbReference type="EMBL" id="FNCA01000003">
    <property type="protein sequence ID" value="SDF70778.1"/>
    <property type="molecule type" value="Genomic_DNA"/>
</dbReference>
<protein>
    <submittedName>
        <fullName evidence="1">Uncharacterized protein</fullName>
    </submittedName>
</protein>
<accession>A0A7Z7AW03</accession>
<dbReference type="Proteomes" id="UP000199259">
    <property type="component" value="Unassembled WGS sequence"/>
</dbReference>
<name>A0A7Z7AW03_9EURY</name>
<organism evidence="1 2">
    <name type="scientific">Methanolobus vulcani</name>
    <dbReference type="NCBI Taxonomy" id="38026"/>
    <lineage>
        <taxon>Archaea</taxon>
        <taxon>Methanobacteriati</taxon>
        <taxon>Methanobacteriota</taxon>
        <taxon>Stenosarchaea group</taxon>
        <taxon>Methanomicrobia</taxon>
        <taxon>Methanosarcinales</taxon>
        <taxon>Methanosarcinaceae</taxon>
        <taxon>Methanolobus</taxon>
    </lineage>
</organism>
<dbReference type="AlphaFoldDB" id="A0A7Z7AW03"/>
<keyword evidence="2" id="KW-1185">Reference proteome</keyword>
<reference evidence="1 2" key="1">
    <citation type="submission" date="2016-10" db="EMBL/GenBank/DDBJ databases">
        <authorList>
            <person name="Varghese N."/>
            <person name="Submissions S."/>
        </authorList>
    </citation>
    <scope>NUCLEOTIDE SEQUENCE [LARGE SCALE GENOMIC DNA]</scope>
    <source>
        <strain evidence="1 2">PL 12/M</strain>
    </source>
</reference>
<evidence type="ECO:0000313" key="1">
    <source>
        <dbReference type="EMBL" id="SDF70778.1"/>
    </source>
</evidence>
<comment type="caution">
    <text evidence="1">The sequence shown here is derived from an EMBL/GenBank/DDBJ whole genome shotgun (WGS) entry which is preliminary data.</text>
</comment>